<evidence type="ECO:0000313" key="2">
    <source>
        <dbReference type="Proteomes" id="UP000253919"/>
    </source>
</evidence>
<comment type="caution">
    <text evidence="1">The sequence shown here is derived from an EMBL/GenBank/DDBJ whole genome shotgun (WGS) entry which is preliminary data.</text>
</comment>
<evidence type="ECO:0000313" key="1">
    <source>
        <dbReference type="EMBL" id="RDC58722.1"/>
    </source>
</evidence>
<organism evidence="1 2">
    <name type="scientific">Adhaeribacter pallidiroseus</name>
    <dbReference type="NCBI Taxonomy" id="2072847"/>
    <lineage>
        <taxon>Bacteria</taxon>
        <taxon>Pseudomonadati</taxon>
        <taxon>Bacteroidota</taxon>
        <taxon>Cytophagia</taxon>
        <taxon>Cytophagales</taxon>
        <taxon>Hymenobacteraceae</taxon>
        <taxon>Adhaeribacter</taxon>
    </lineage>
</organism>
<dbReference type="Proteomes" id="UP000253919">
    <property type="component" value="Unassembled WGS sequence"/>
</dbReference>
<gene>
    <name evidence="1" type="ORF">AHMF7616_05356</name>
</gene>
<dbReference type="EMBL" id="QASA01000003">
    <property type="protein sequence ID" value="RDC58722.1"/>
    <property type="molecule type" value="Genomic_DNA"/>
</dbReference>
<reference evidence="1 2" key="1">
    <citation type="submission" date="2018-04" db="EMBL/GenBank/DDBJ databases">
        <title>Adhaeribacter sp. HMF7616 genome sequencing and assembly.</title>
        <authorList>
            <person name="Kang H."/>
            <person name="Kang J."/>
            <person name="Cha I."/>
            <person name="Kim H."/>
            <person name="Joh K."/>
        </authorList>
    </citation>
    <scope>NUCLEOTIDE SEQUENCE [LARGE SCALE GENOMIC DNA]</scope>
    <source>
        <strain evidence="1 2">HMF7616</strain>
    </source>
</reference>
<name>A0A369Q2I5_9BACT</name>
<keyword evidence="2" id="KW-1185">Reference proteome</keyword>
<accession>A0A369Q2I5</accession>
<proteinExistence type="predicted"/>
<dbReference type="Gene3D" id="3.30.2010.10">
    <property type="entry name" value="Metalloproteases ('zincins'), catalytic domain"/>
    <property type="match status" value="1"/>
</dbReference>
<dbReference type="AlphaFoldDB" id="A0A369Q2I5"/>
<dbReference type="RefSeq" id="WP_115375913.1">
    <property type="nucleotide sequence ID" value="NZ_QASA01000003.1"/>
</dbReference>
<sequence>MNLVNKNWQSSKYLHNAIESINTLLEKDPDLYSSLRNLFFVITSADIPSLTNQTIYNSSSNGFAVTESNYYMPEVSKNYFVHLIIVNQQICEQANLDDEELTAVLLHELGHVFNMYKQEPIPTLIYCLKTNTTYNADLEAKTKEENSIYNEYYADYFVVKNGYSQQLIKSLKKYTNLDFAINHDQIAKRIQMIQNGDCEFTGILKELKPMVK</sequence>
<dbReference type="OrthoDB" id="1521409at2"/>
<protein>
    <submittedName>
        <fullName evidence="1">Uncharacterized protein</fullName>
    </submittedName>
</protein>